<evidence type="ECO:0000256" key="2">
    <source>
        <dbReference type="ARBA" id="ARBA00022448"/>
    </source>
</evidence>
<keyword evidence="10" id="KW-1185">Reference proteome</keyword>
<dbReference type="Pfam" id="PF00528">
    <property type="entry name" value="BPD_transp_1"/>
    <property type="match status" value="1"/>
</dbReference>
<evidence type="ECO:0000256" key="7">
    <source>
        <dbReference type="RuleBase" id="RU363032"/>
    </source>
</evidence>
<sequence length="336" mass="35254">MTVQPTKAPGPRLPGFVRGWLPLLLGGALVGTALSTPMVLPVVRLALAVLGLAFAYAGAARLLRARFGPDFDPGLWLGVAWLVLIVLAAATADLLPLPESLDPSKALTEPTYAAPSAAHLLGTDQYGLDILGQIVHGARVSLIVGLGGVLIGGTIGTLLGLTASYLRGRVDGVVGWGTDVLLSFPPLVLLMALAAVLEPRTRNICLALGILVIPSFVRLSRAAGLKVAGQPFVLMARALGATRRRILFREILPNILPSVLSYALLVVAILIVAEASLSFLGLSIQRPQPTWGNMIAEAEAKFQTHPFLLAPAVPLFLTVYSINRIGDFLRAGKDGG</sequence>
<dbReference type="PROSITE" id="PS50928">
    <property type="entry name" value="ABC_TM1"/>
    <property type="match status" value="1"/>
</dbReference>
<keyword evidence="3" id="KW-1003">Cell membrane</keyword>
<feature type="transmembrane region" description="Helical" evidence="7">
    <location>
        <begin position="20"/>
        <end position="39"/>
    </location>
</feature>
<evidence type="ECO:0000256" key="4">
    <source>
        <dbReference type="ARBA" id="ARBA00022692"/>
    </source>
</evidence>
<evidence type="ECO:0000313" key="10">
    <source>
        <dbReference type="Proteomes" id="UP000236723"/>
    </source>
</evidence>
<dbReference type="InterPro" id="IPR035906">
    <property type="entry name" value="MetI-like_sf"/>
</dbReference>
<keyword evidence="2 7" id="KW-0813">Transport</keyword>
<feature type="domain" description="ABC transmembrane type-1" evidence="8">
    <location>
        <begin position="138"/>
        <end position="326"/>
    </location>
</feature>
<feature type="transmembrane region" description="Helical" evidence="7">
    <location>
        <begin position="304"/>
        <end position="323"/>
    </location>
</feature>
<evidence type="ECO:0000256" key="6">
    <source>
        <dbReference type="ARBA" id="ARBA00023136"/>
    </source>
</evidence>
<evidence type="ECO:0000256" key="5">
    <source>
        <dbReference type="ARBA" id="ARBA00022989"/>
    </source>
</evidence>
<dbReference type="InterPro" id="IPR050366">
    <property type="entry name" value="BP-dependent_transpt_permease"/>
</dbReference>
<dbReference type="PANTHER" id="PTHR43386:SF1">
    <property type="entry name" value="D,D-DIPEPTIDE TRANSPORT SYSTEM PERMEASE PROTEIN DDPC-RELATED"/>
    <property type="match status" value="1"/>
</dbReference>
<name>A0A1H6E9N2_9ACTN</name>
<dbReference type="Gene3D" id="1.10.3720.10">
    <property type="entry name" value="MetI-like"/>
    <property type="match status" value="1"/>
</dbReference>
<feature type="transmembrane region" description="Helical" evidence="7">
    <location>
        <begin position="259"/>
        <end position="284"/>
    </location>
</feature>
<dbReference type="Proteomes" id="UP000236723">
    <property type="component" value="Unassembled WGS sequence"/>
</dbReference>
<keyword evidence="6 7" id="KW-0472">Membrane</keyword>
<dbReference type="SUPFAM" id="SSF161098">
    <property type="entry name" value="MetI-like"/>
    <property type="match status" value="1"/>
</dbReference>
<feature type="transmembrane region" description="Helical" evidence="7">
    <location>
        <begin position="45"/>
        <end position="63"/>
    </location>
</feature>
<proteinExistence type="inferred from homology"/>
<dbReference type="InterPro" id="IPR000515">
    <property type="entry name" value="MetI-like"/>
</dbReference>
<dbReference type="AlphaFoldDB" id="A0A1H6E9N2"/>
<keyword evidence="5 7" id="KW-1133">Transmembrane helix</keyword>
<dbReference type="RefSeq" id="WP_200827766.1">
    <property type="nucleotide sequence ID" value="NZ_FNVO01000042.1"/>
</dbReference>
<accession>A0A1H6E9N2</accession>
<feature type="transmembrane region" description="Helical" evidence="7">
    <location>
        <begin position="173"/>
        <end position="195"/>
    </location>
</feature>
<dbReference type="GO" id="GO:0055085">
    <property type="term" value="P:transmembrane transport"/>
    <property type="evidence" value="ECO:0007669"/>
    <property type="project" value="InterPro"/>
</dbReference>
<feature type="transmembrane region" description="Helical" evidence="7">
    <location>
        <begin position="75"/>
        <end position="95"/>
    </location>
</feature>
<dbReference type="EMBL" id="FNVO01000042">
    <property type="protein sequence ID" value="SEG93971.1"/>
    <property type="molecule type" value="Genomic_DNA"/>
</dbReference>
<organism evidence="9 10">
    <name type="scientific">Thermomonospora echinospora</name>
    <dbReference type="NCBI Taxonomy" id="1992"/>
    <lineage>
        <taxon>Bacteria</taxon>
        <taxon>Bacillati</taxon>
        <taxon>Actinomycetota</taxon>
        <taxon>Actinomycetes</taxon>
        <taxon>Streptosporangiales</taxon>
        <taxon>Thermomonosporaceae</taxon>
        <taxon>Thermomonospora</taxon>
    </lineage>
</organism>
<reference evidence="10" key="1">
    <citation type="submission" date="2016-10" db="EMBL/GenBank/DDBJ databases">
        <authorList>
            <person name="Varghese N."/>
            <person name="Submissions S."/>
        </authorList>
    </citation>
    <scope>NUCLEOTIDE SEQUENCE [LARGE SCALE GENOMIC DNA]</scope>
    <source>
        <strain evidence="10">DSM 43163</strain>
    </source>
</reference>
<gene>
    <name evidence="9" type="ORF">SAMN04489712_14214</name>
</gene>
<evidence type="ECO:0000256" key="3">
    <source>
        <dbReference type="ARBA" id="ARBA00022475"/>
    </source>
</evidence>
<protein>
    <submittedName>
        <fullName evidence="9">Peptide/nickel transport system permease protein</fullName>
    </submittedName>
</protein>
<feature type="transmembrane region" description="Helical" evidence="7">
    <location>
        <begin position="140"/>
        <end position="161"/>
    </location>
</feature>
<dbReference type="PANTHER" id="PTHR43386">
    <property type="entry name" value="OLIGOPEPTIDE TRANSPORT SYSTEM PERMEASE PROTEIN APPC"/>
    <property type="match status" value="1"/>
</dbReference>
<dbReference type="CDD" id="cd06261">
    <property type="entry name" value="TM_PBP2"/>
    <property type="match status" value="1"/>
</dbReference>
<evidence type="ECO:0000256" key="1">
    <source>
        <dbReference type="ARBA" id="ARBA00004651"/>
    </source>
</evidence>
<keyword evidence="4 7" id="KW-0812">Transmembrane</keyword>
<evidence type="ECO:0000259" key="8">
    <source>
        <dbReference type="PROSITE" id="PS50928"/>
    </source>
</evidence>
<evidence type="ECO:0000313" key="9">
    <source>
        <dbReference type="EMBL" id="SEG93971.1"/>
    </source>
</evidence>
<dbReference type="GO" id="GO:0005886">
    <property type="term" value="C:plasma membrane"/>
    <property type="evidence" value="ECO:0007669"/>
    <property type="project" value="UniProtKB-SubCell"/>
</dbReference>
<comment type="similarity">
    <text evidence="7">Belongs to the binding-protein-dependent transport system permease family.</text>
</comment>
<comment type="subcellular location">
    <subcellularLocation>
        <location evidence="1 7">Cell membrane</location>
        <topology evidence="1 7">Multi-pass membrane protein</topology>
    </subcellularLocation>
</comment>